<accession>A0A2X3K6W4</accession>
<dbReference type="Proteomes" id="UP000249818">
    <property type="component" value="Chromosome BARAN1"/>
</dbReference>
<sequence>MGSTPTLGTMTTMTDSVRILGYLLRGRTSLWQCYTAVSWRTCAGCLAWHGRIVADPQAFPSHNGCPHEVRRFPVWRLAAYRAHGQRMAERAREELHRRELLRQALALLPTDPERSLSLFDRAASVNVYLPEVESLARDPALADPNLRAQLREILLRHWKSKFARDRYERQPELARTQQEEWGVQRIKELLP</sequence>
<proteinExistence type="predicted"/>
<keyword evidence="2" id="KW-1185">Reference proteome</keyword>
<reference evidence="2" key="1">
    <citation type="submission" date="2018-05" db="EMBL/GenBank/DDBJ databases">
        <authorList>
            <person name="Hao L."/>
        </authorList>
    </citation>
    <scope>NUCLEOTIDE SEQUENCE [LARGE SCALE GENOMIC DNA]</scope>
</reference>
<name>A0A2X3K6W4_9BACT</name>
<dbReference type="EMBL" id="LS483254">
    <property type="protein sequence ID" value="SQD92823.1"/>
    <property type="molecule type" value="Genomic_DNA"/>
</dbReference>
<dbReference type="AlphaFoldDB" id="A0A2X3K6W4"/>
<evidence type="ECO:0000313" key="2">
    <source>
        <dbReference type="Proteomes" id="UP000249818"/>
    </source>
</evidence>
<gene>
    <name evidence="1" type="ORF">BARAN1_0799</name>
</gene>
<protein>
    <submittedName>
        <fullName evidence="1">Uncharacterized protein</fullName>
    </submittedName>
</protein>
<dbReference type="KEGG" id="bana:BARAN1_0799"/>
<organism evidence="1 2">
    <name type="scientific">Candidatus Bipolaricaulis anaerobius</name>
    <dbReference type="NCBI Taxonomy" id="2026885"/>
    <lineage>
        <taxon>Bacteria</taxon>
        <taxon>Candidatus Bipolaricaulota</taxon>
        <taxon>Candidatus Bipolaricaulia</taxon>
        <taxon>Candidatus Bipolaricaulales</taxon>
        <taxon>Candidatus Bipolaricaulaceae</taxon>
        <taxon>Candidatus Bipolaricaulis</taxon>
    </lineage>
</organism>
<evidence type="ECO:0000313" key="1">
    <source>
        <dbReference type="EMBL" id="SQD92823.1"/>
    </source>
</evidence>